<dbReference type="InterPro" id="IPR002076">
    <property type="entry name" value="ELO_fam"/>
</dbReference>
<accession>A0A1Y1UPW5</accession>
<evidence type="ECO:0000256" key="2">
    <source>
        <dbReference type="ARBA" id="ARBA00022516"/>
    </source>
</evidence>
<protein>
    <recommendedName>
        <fullName evidence="14">Very-long-chain 3-oxoacyl-CoA synthase</fullName>
    </recommendedName>
</protein>
<dbReference type="InParanoid" id="A0A1Y1UPW5"/>
<evidence type="ECO:0000256" key="4">
    <source>
        <dbReference type="ARBA" id="ARBA00022692"/>
    </source>
</evidence>
<evidence type="ECO:0000256" key="1">
    <source>
        <dbReference type="ARBA" id="ARBA00004141"/>
    </source>
</evidence>
<dbReference type="GO" id="GO:0016020">
    <property type="term" value="C:membrane"/>
    <property type="evidence" value="ECO:0007669"/>
    <property type="project" value="UniProtKB-SubCell"/>
</dbReference>
<evidence type="ECO:0008006" key="14">
    <source>
        <dbReference type="Google" id="ProtNLM"/>
    </source>
</evidence>
<dbReference type="RefSeq" id="XP_021873883.1">
    <property type="nucleotide sequence ID" value="XM_022014813.1"/>
</dbReference>
<evidence type="ECO:0000256" key="11">
    <source>
        <dbReference type="SAM" id="Phobius"/>
    </source>
</evidence>
<evidence type="ECO:0000313" key="12">
    <source>
        <dbReference type="EMBL" id="ORX40098.1"/>
    </source>
</evidence>
<keyword evidence="8 11" id="KW-0472">Membrane</keyword>
<feature type="compositionally biased region" description="Basic and acidic residues" evidence="10">
    <location>
        <begin position="248"/>
        <end position="267"/>
    </location>
</feature>
<reference evidence="12 13" key="1">
    <citation type="submission" date="2017-03" db="EMBL/GenBank/DDBJ databases">
        <title>Widespread Adenine N6-methylation of Active Genes in Fungi.</title>
        <authorList>
            <consortium name="DOE Joint Genome Institute"/>
            <person name="Mondo S.J."/>
            <person name="Dannebaum R.O."/>
            <person name="Kuo R.C."/>
            <person name="Louie K.B."/>
            <person name="Bewick A.J."/>
            <person name="Labutti K."/>
            <person name="Haridas S."/>
            <person name="Kuo A."/>
            <person name="Salamov A."/>
            <person name="Ahrendt S.R."/>
            <person name="Lau R."/>
            <person name="Bowen B.P."/>
            <person name="Lipzen A."/>
            <person name="Sullivan W."/>
            <person name="Andreopoulos W.B."/>
            <person name="Clum A."/>
            <person name="Lindquist E."/>
            <person name="Daum C."/>
            <person name="Northen T.R."/>
            <person name="Ramamoorthy G."/>
            <person name="Schmitz R.J."/>
            <person name="Gryganskyi A."/>
            <person name="Culley D."/>
            <person name="Magnuson J."/>
            <person name="James T.Y."/>
            <person name="O'Malley M.A."/>
            <person name="Stajich J.E."/>
            <person name="Spatafora J.W."/>
            <person name="Visel A."/>
            <person name="Grigoriev I.V."/>
        </authorList>
    </citation>
    <scope>NUCLEOTIDE SEQUENCE [LARGE SCALE GENOMIC DNA]</scope>
    <source>
        <strain evidence="12 13">NRRL Y-17943</strain>
    </source>
</reference>
<evidence type="ECO:0000313" key="13">
    <source>
        <dbReference type="Proteomes" id="UP000193218"/>
    </source>
</evidence>
<dbReference type="Pfam" id="PF01151">
    <property type="entry name" value="ELO"/>
    <property type="match status" value="1"/>
</dbReference>
<evidence type="ECO:0000256" key="10">
    <source>
        <dbReference type="SAM" id="MobiDB-lite"/>
    </source>
</evidence>
<dbReference type="GO" id="GO:0009922">
    <property type="term" value="F:fatty acid elongase activity"/>
    <property type="evidence" value="ECO:0007669"/>
    <property type="project" value="InterPro"/>
</dbReference>
<keyword evidence="13" id="KW-1185">Reference proteome</keyword>
<dbReference type="Proteomes" id="UP000193218">
    <property type="component" value="Unassembled WGS sequence"/>
</dbReference>
<evidence type="ECO:0000256" key="8">
    <source>
        <dbReference type="ARBA" id="ARBA00023136"/>
    </source>
</evidence>
<dbReference type="GeneID" id="33556621"/>
<keyword evidence="3" id="KW-0808">Transferase</keyword>
<organism evidence="12 13">
    <name type="scientific">Kockovaella imperatae</name>
    <dbReference type="NCBI Taxonomy" id="4999"/>
    <lineage>
        <taxon>Eukaryota</taxon>
        <taxon>Fungi</taxon>
        <taxon>Dikarya</taxon>
        <taxon>Basidiomycota</taxon>
        <taxon>Agaricomycotina</taxon>
        <taxon>Tremellomycetes</taxon>
        <taxon>Tremellales</taxon>
        <taxon>Cuniculitremaceae</taxon>
        <taxon>Kockovaella</taxon>
    </lineage>
</organism>
<evidence type="ECO:0000256" key="3">
    <source>
        <dbReference type="ARBA" id="ARBA00022679"/>
    </source>
</evidence>
<comment type="subcellular location">
    <subcellularLocation>
        <location evidence="1">Membrane</location>
        <topology evidence="1">Multi-pass membrane protein</topology>
    </subcellularLocation>
</comment>
<keyword evidence="5" id="KW-0276">Fatty acid metabolism</keyword>
<evidence type="ECO:0000256" key="9">
    <source>
        <dbReference type="ARBA" id="ARBA00023160"/>
    </source>
</evidence>
<keyword evidence="4 11" id="KW-0812">Transmembrane</keyword>
<feature type="transmembrane region" description="Helical" evidence="11">
    <location>
        <begin position="188"/>
        <end position="206"/>
    </location>
</feature>
<dbReference type="OrthoDB" id="3262355at2759"/>
<keyword evidence="9" id="KW-0275">Fatty acid biosynthesis</keyword>
<keyword evidence="7" id="KW-0443">Lipid metabolism</keyword>
<proteinExistence type="predicted"/>
<evidence type="ECO:0000256" key="5">
    <source>
        <dbReference type="ARBA" id="ARBA00022832"/>
    </source>
</evidence>
<comment type="caution">
    <text evidence="12">The sequence shown here is derived from an EMBL/GenBank/DDBJ whole genome shotgun (WGS) entry which is preliminary data.</text>
</comment>
<dbReference type="EMBL" id="NBSH01000002">
    <property type="protein sequence ID" value="ORX40098.1"/>
    <property type="molecule type" value="Genomic_DNA"/>
</dbReference>
<evidence type="ECO:0000256" key="6">
    <source>
        <dbReference type="ARBA" id="ARBA00022989"/>
    </source>
</evidence>
<evidence type="ECO:0000256" key="7">
    <source>
        <dbReference type="ARBA" id="ARBA00023098"/>
    </source>
</evidence>
<dbReference type="AlphaFoldDB" id="A0A1Y1UPW5"/>
<gene>
    <name evidence="12" type="ORF">BD324DRAFT_616250</name>
</gene>
<dbReference type="GO" id="GO:0006633">
    <property type="term" value="P:fatty acid biosynthetic process"/>
    <property type="evidence" value="ECO:0007669"/>
    <property type="project" value="UniProtKB-KW"/>
</dbReference>
<keyword evidence="2" id="KW-0444">Lipid biosynthesis</keyword>
<name>A0A1Y1UPW5_9TREE</name>
<sequence length="267" mass="30363">MSKIAHYLESTCFQEWGYKGDDAPRTRPDMPLLDLRSIVTTTVILATIQRGLAAFVARQGKSTIAKSLLKVHASIYSCICLCLVFTSLVPESKWPTWIAGNLPDAGYIYHYSKFYEYTDVVLVTLLGYEMDWHWGFHHPTTPYLTYARCVICPDGGSWRIFAAMNSFHHWLMYAAFAGYTFGRPYMGYTGLSQLTVGVIIEVYRGYLKFAQGGGLQEIWPHGVAGTLLFIYWVFFVRMWVQHATKSSSEGKEAKGQEKEQVGEQKEE</sequence>
<feature type="region of interest" description="Disordered" evidence="10">
    <location>
        <begin position="245"/>
        <end position="267"/>
    </location>
</feature>
<keyword evidence="6 11" id="KW-1133">Transmembrane helix</keyword>
<feature type="transmembrane region" description="Helical" evidence="11">
    <location>
        <begin position="218"/>
        <end position="240"/>
    </location>
</feature>